<evidence type="ECO:0000313" key="8">
    <source>
        <dbReference type="Proteomes" id="UP001501265"/>
    </source>
</evidence>
<dbReference type="PRINTS" id="PR00411">
    <property type="entry name" value="PNDRDTASEI"/>
</dbReference>
<evidence type="ECO:0000256" key="5">
    <source>
        <dbReference type="ARBA" id="ARBA00023027"/>
    </source>
</evidence>
<evidence type="ECO:0000256" key="4">
    <source>
        <dbReference type="ARBA" id="ARBA00023002"/>
    </source>
</evidence>
<dbReference type="InterPro" id="IPR023753">
    <property type="entry name" value="FAD/NAD-binding_dom"/>
</dbReference>
<keyword evidence="2" id="KW-0285">Flavoprotein</keyword>
<dbReference type="RefSeq" id="WP_345618482.1">
    <property type="nucleotide sequence ID" value="NZ_BAABIG010000017.1"/>
</dbReference>
<evidence type="ECO:0000256" key="1">
    <source>
        <dbReference type="ARBA" id="ARBA00005272"/>
    </source>
</evidence>
<gene>
    <name evidence="7" type="ORF">GCM10023220_17470</name>
</gene>
<proteinExistence type="inferred from homology"/>
<dbReference type="Gene3D" id="3.50.50.100">
    <property type="match status" value="1"/>
</dbReference>
<dbReference type="PANTHER" id="PTHR43706:SF45">
    <property type="entry name" value="NADH DEHYDROGENASE-LIKE PROTEIN RV1812C"/>
    <property type="match status" value="1"/>
</dbReference>
<evidence type="ECO:0000256" key="3">
    <source>
        <dbReference type="ARBA" id="ARBA00022827"/>
    </source>
</evidence>
<keyword evidence="8" id="KW-1185">Reference proteome</keyword>
<evidence type="ECO:0000313" key="7">
    <source>
        <dbReference type="EMBL" id="GAA4792281.1"/>
    </source>
</evidence>
<protein>
    <submittedName>
        <fullName evidence="7">NAD(P)/FAD-dependent oxidoreductase</fullName>
    </submittedName>
</protein>
<keyword evidence="3" id="KW-0274">FAD</keyword>
<comment type="caution">
    <text evidence="7">The sequence shown here is derived from an EMBL/GenBank/DDBJ whole genome shotgun (WGS) entry which is preliminary data.</text>
</comment>
<dbReference type="Proteomes" id="UP001501265">
    <property type="component" value="Unassembled WGS sequence"/>
</dbReference>
<dbReference type="InterPro" id="IPR045024">
    <property type="entry name" value="NDH-2"/>
</dbReference>
<dbReference type="SUPFAM" id="SSF51905">
    <property type="entry name" value="FAD/NAD(P)-binding domain"/>
    <property type="match status" value="1"/>
</dbReference>
<sequence length="458" mass="49211">MSTVTRPRILVVGAGFAGVECVRRLERKLTPDEADITLVTPFAYQLYLPLLPQVASGVLTPQSVAVSLRRSSRYRTRIIPGGAVGVDLKAKVCVVRTITDRLVNEPYDYIVLAPGSITRTFDIPGLTDHAFGMKTLAEAAYVRDHVISQLDLADASEDPAERASRLQFVVVGGGYAGTETAACLQRLTHAAVKRYPRLDPGLIKWHLIDIAPKLMPELGDKLGRSALEILRRRGVEVSLGVSVAKAGEEEVTFTDGRVIPTRTLIWTAGVVASPLIATLGAETVKGRLAVTSEMSLPNHDGVFALGDSAAVPDLAKGQDGAVCPPTAQHAMRQGTHVADNVIAALRGRPQRPYVHKDLGLVVDLGGADAVSKPLGVELRGLPAQAVARGYHWSALRTGVAKTRVMTNWLLNAVAGDDFVRTGFQARKPAKLKDFEYTDAYLSPEEVRAQVESGGRARI</sequence>
<organism evidence="7 8">
    <name type="scientific">Streptomyces ziwulingensis</name>
    <dbReference type="NCBI Taxonomy" id="1045501"/>
    <lineage>
        <taxon>Bacteria</taxon>
        <taxon>Bacillati</taxon>
        <taxon>Actinomycetota</taxon>
        <taxon>Actinomycetes</taxon>
        <taxon>Kitasatosporales</taxon>
        <taxon>Streptomycetaceae</taxon>
        <taxon>Streptomyces</taxon>
    </lineage>
</organism>
<evidence type="ECO:0000256" key="2">
    <source>
        <dbReference type="ARBA" id="ARBA00022630"/>
    </source>
</evidence>
<comment type="similarity">
    <text evidence="1">Belongs to the NADH dehydrogenase family.</text>
</comment>
<keyword evidence="4" id="KW-0560">Oxidoreductase</keyword>
<reference evidence="8" key="1">
    <citation type="journal article" date="2019" name="Int. J. Syst. Evol. Microbiol.">
        <title>The Global Catalogue of Microorganisms (GCM) 10K type strain sequencing project: providing services to taxonomists for standard genome sequencing and annotation.</title>
        <authorList>
            <consortium name="The Broad Institute Genomics Platform"/>
            <consortium name="The Broad Institute Genome Sequencing Center for Infectious Disease"/>
            <person name="Wu L."/>
            <person name="Ma J."/>
        </authorList>
    </citation>
    <scope>NUCLEOTIDE SEQUENCE [LARGE SCALE GENOMIC DNA]</scope>
    <source>
        <strain evidence="8">JCM 18081</strain>
    </source>
</reference>
<dbReference type="EMBL" id="BAABIG010000017">
    <property type="protein sequence ID" value="GAA4792281.1"/>
    <property type="molecule type" value="Genomic_DNA"/>
</dbReference>
<dbReference type="InterPro" id="IPR036188">
    <property type="entry name" value="FAD/NAD-bd_sf"/>
</dbReference>
<keyword evidence="5" id="KW-0520">NAD</keyword>
<dbReference type="Pfam" id="PF07992">
    <property type="entry name" value="Pyr_redox_2"/>
    <property type="match status" value="1"/>
</dbReference>
<dbReference type="PANTHER" id="PTHR43706">
    <property type="entry name" value="NADH DEHYDROGENASE"/>
    <property type="match status" value="1"/>
</dbReference>
<dbReference type="PRINTS" id="PR00368">
    <property type="entry name" value="FADPNR"/>
</dbReference>
<accession>A0ABP9BBK4</accession>
<feature type="domain" description="FAD/NAD(P)-binding" evidence="6">
    <location>
        <begin position="8"/>
        <end position="334"/>
    </location>
</feature>
<evidence type="ECO:0000259" key="6">
    <source>
        <dbReference type="Pfam" id="PF07992"/>
    </source>
</evidence>
<name>A0ABP9BBK4_9ACTN</name>